<protein>
    <submittedName>
        <fullName evidence="1">Uncharacterized protein</fullName>
    </submittedName>
</protein>
<accession>A0A1G6YFQ9</accession>
<evidence type="ECO:0000313" key="2">
    <source>
        <dbReference type="Proteomes" id="UP000199501"/>
    </source>
</evidence>
<dbReference type="Proteomes" id="UP000199501">
    <property type="component" value="Unassembled WGS sequence"/>
</dbReference>
<dbReference type="AlphaFoldDB" id="A0A1G6YFQ9"/>
<reference evidence="2" key="1">
    <citation type="submission" date="2016-10" db="EMBL/GenBank/DDBJ databases">
        <authorList>
            <person name="Varghese N."/>
            <person name="Submissions S."/>
        </authorList>
    </citation>
    <scope>NUCLEOTIDE SEQUENCE [LARGE SCALE GENOMIC DNA]</scope>
    <source>
        <strain evidence="2">IBRC-M 10403</strain>
    </source>
</reference>
<dbReference type="PROSITE" id="PS51257">
    <property type="entry name" value="PROKAR_LIPOPROTEIN"/>
    <property type="match status" value="1"/>
</dbReference>
<evidence type="ECO:0000313" key="1">
    <source>
        <dbReference type="EMBL" id="SDD88567.1"/>
    </source>
</evidence>
<name>A0A1G6YFQ9_9PSEU</name>
<proteinExistence type="predicted"/>
<keyword evidence="2" id="KW-1185">Reference proteome</keyword>
<dbReference type="STRING" id="1271860.SAMN05216174_12133"/>
<organism evidence="1 2">
    <name type="scientific">Actinokineospora iranica</name>
    <dbReference type="NCBI Taxonomy" id="1271860"/>
    <lineage>
        <taxon>Bacteria</taxon>
        <taxon>Bacillati</taxon>
        <taxon>Actinomycetota</taxon>
        <taxon>Actinomycetes</taxon>
        <taxon>Pseudonocardiales</taxon>
        <taxon>Pseudonocardiaceae</taxon>
        <taxon>Actinokineospora</taxon>
    </lineage>
</organism>
<gene>
    <name evidence="1" type="ORF">SAMN05216174_12133</name>
</gene>
<dbReference type="EMBL" id="FMZZ01000021">
    <property type="protein sequence ID" value="SDD88567.1"/>
    <property type="molecule type" value="Genomic_DNA"/>
</dbReference>
<sequence length="130" mass="13007">MMKQTLGHVLSDGFAAPLGAVASFGITAMGAAACSGTASAGTAVSRGTGLRPFAGGRAVDVIRVQRERRAIVGATARTAAAAPKTGVVVTSPAMAIAVKPVASTVPAAAWTHVRTLDVSTRLSAYSGWRT</sequence>